<dbReference type="RefSeq" id="WP_214170349.1">
    <property type="nucleotide sequence ID" value="NZ_JAHCVJ010000001.1"/>
</dbReference>
<evidence type="ECO:0000256" key="2">
    <source>
        <dbReference type="ARBA" id="ARBA00022803"/>
    </source>
</evidence>
<keyword evidence="3" id="KW-0812">Transmembrane</keyword>
<sequence>MKNHVRHAALLAAVIACIVCLPALNNQFVDWDDAQQIYQNSHLTAINAEFFKWAFLEQYWLLWMPLTWFSFAIDYQLWGMNPFGFHLTSLLLHGLNTFCVALLTVQVIKISFRRKDIPLSHKSLVFCALVGGLLFALHPLKAEPVAWATDRKGLLNAAFAIPSLIAYLRFAGRQAEHPTSLTERLADRSYLAALLLFLLSLLCKPMSVTLPVVMILLDRFPLKRFTQQKSRQGLFLEKIPFFVASGIVSLITIYLKPISDISFSEITFWSRLYVACRSLIEYLRLMVLPNDLMALYDHPGNSVALFSWQYIWPILLVVLITAGCIYRARADKSWLTIWLCYVTLLLPVLGFSQNGGQAMADRFMYLPGIGLSILIAAGCTRLYQRQKAFGPGRAALVVSIIAVLVAYAVVTQGLIKSWHDTDSLWTHAITVRPHQAGRAYYQRGLYRLVQGDYSQAAADASRSLEILSGIGYTRIAKVYSLRAEAYEKMGMLDEAASDMAKVNSLPSPWKAQRWQ</sequence>
<evidence type="ECO:0008006" key="7">
    <source>
        <dbReference type="Google" id="ProtNLM"/>
    </source>
</evidence>
<protein>
    <recommendedName>
        <fullName evidence="7">Tetratricopeptide repeat-containing protein</fullName>
    </recommendedName>
</protein>
<dbReference type="AlphaFoldDB" id="A0AAW4KYI7"/>
<evidence type="ECO:0000256" key="3">
    <source>
        <dbReference type="SAM" id="Phobius"/>
    </source>
</evidence>
<feature type="transmembrane region" description="Helical" evidence="3">
    <location>
        <begin position="60"/>
        <end position="78"/>
    </location>
</feature>
<dbReference type="Gene3D" id="1.25.40.10">
    <property type="entry name" value="Tetratricopeptide repeat domain"/>
    <property type="match status" value="1"/>
</dbReference>
<feature type="transmembrane region" description="Helical" evidence="3">
    <location>
        <begin position="190"/>
        <end position="217"/>
    </location>
</feature>
<feature type="chain" id="PRO_5043688911" description="Tetratricopeptide repeat-containing protein" evidence="4">
    <location>
        <begin position="26"/>
        <end position="515"/>
    </location>
</feature>
<dbReference type="InterPro" id="IPR052346">
    <property type="entry name" value="O-mannosyl-transferase_TMTC"/>
</dbReference>
<keyword evidence="2" id="KW-0802">TPR repeat</keyword>
<reference evidence="5 6" key="1">
    <citation type="submission" date="2021-05" db="EMBL/GenBank/DDBJ databases">
        <title>The draft genome of Geobacter pelophilus DSM 12255.</title>
        <authorList>
            <person name="Xu Z."/>
            <person name="Masuda Y."/>
            <person name="Itoh H."/>
            <person name="Senoo K."/>
        </authorList>
    </citation>
    <scope>NUCLEOTIDE SEQUENCE [LARGE SCALE GENOMIC DNA]</scope>
    <source>
        <strain evidence="5 6">DSM 12255</strain>
    </source>
</reference>
<feature type="transmembrane region" description="Helical" evidence="3">
    <location>
        <begin position="395"/>
        <end position="415"/>
    </location>
</feature>
<feature type="transmembrane region" description="Helical" evidence="3">
    <location>
        <begin position="238"/>
        <end position="255"/>
    </location>
</feature>
<evidence type="ECO:0000313" key="6">
    <source>
        <dbReference type="Proteomes" id="UP000811899"/>
    </source>
</evidence>
<feature type="transmembrane region" description="Helical" evidence="3">
    <location>
        <begin position="364"/>
        <end position="383"/>
    </location>
</feature>
<organism evidence="5 6">
    <name type="scientific">Geoanaerobacter pelophilus</name>
    <dbReference type="NCBI Taxonomy" id="60036"/>
    <lineage>
        <taxon>Bacteria</taxon>
        <taxon>Pseudomonadati</taxon>
        <taxon>Thermodesulfobacteriota</taxon>
        <taxon>Desulfuromonadia</taxon>
        <taxon>Geobacterales</taxon>
        <taxon>Geobacteraceae</taxon>
        <taxon>Geoanaerobacter</taxon>
    </lineage>
</organism>
<dbReference type="PANTHER" id="PTHR44227">
    <property type="match status" value="1"/>
</dbReference>
<accession>A0AAW4KYI7</accession>
<evidence type="ECO:0000313" key="5">
    <source>
        <dbReference type="EMBL" id="MBT0663628.1"/>
    </source>
</evidence>
<gene>
    <name evidence="5" type="ORF">KI809_04860</name>
</gene>
<keyword evidence="6" id="KW-1185">Reference proteome</keyword>
<feature type="signal peptide" evidence="4">
    <location>
        <begin position="1"/>
        <end position="25"/>
    </location>
</feature>
<feature type="transmembrane region" description="Helical" evidence="3">
    <location>
        <begin position="310"/>
        <end position="328"/>
    </location>
</feature>
<proteinExistence type="predicted"/>
<evidence type="ECO:0000256" key="4">
    <source>
        <dbReference type="SAM" id="SignalP"/>
    </source>
</evidence>
<evidence type="ECO:0000256" key="1">
    <source>
        <dbReference type="ARBA" id="ARBA00022737"/>
    </source>
</evidence>
<name>A0AAW4KYI7_9BACT</name>
<feature type="transmembrane region" description="Helical" evidence="3">
    <location>
        <begin position="153"/>
        <end position="170"/>
    </location>
</feature>
<feature type="transmembrane region" description="Helical" evidence="3">
    <location>
        <begin position="90"/>
        <end position="111"/>
    </location>
</feature>
<dbReference type="SUPFAM" id="SSF48452">
    <property type="entry name" value="TPR-like"/>
    <property type="match status" value="1"/>
</dbReference>
<comment type="caution">
    <text evidence="5">The sequence shown here is derived from an EMBL/GenBank/DDBJ whole genome shotgun (WGS) entry which is preliminary data.</text>
</comment>
<feature type="transmembrane region" description="Helical" evidence="3">
    <location>
        <begin position="335"/>
        <end position="352"/>
    </location>
</feature>
<dbReference type="PROSITE" id="PS51257">
    <property type="entry name" value="PROKAR_LIPOPROTEIN"/>
    <property type="match status" value="1"/>
</dbReference>
<feature type="transmembrane region" description="Helical" evidence="3">
    <location>
        <begin position="123"/>
        <end position="141"/>
    </location>
</feature>
<keyword evidence="4" id="KW-0732">Signal</keyword>
<keyword evidence="1" id="KW-0677">Repeat</keyword>
<dbReference type="Proteomes" id="UP000811899">
    <property type="component" value="Unassembled WGS sequence"/>
</dbReference>
<dbReference type="EMBL" id="JAHCVJ010000001">
    <property type="protein sequence ID" value="MBT0663628.1"/>
    <property type="molecule type" value="Genomic_DNA"/>
</dbReference>
<dbReference type="InterPro" id="IPR011990">
    <property type="entry name" value="TPR-like_helical_dom_sf"/>
</dbReference>
<keyword evidence="3" id="KW-0472">Membrane</keyword>
<keyword evidence="3" id="KW-1133">Transmembrane helix</keyword>
<dbReference type="PANTHER" id="PTHR44227:SF3">
    <property type="entry name" value="PROTEIN O-MANNOSYL-TRANSFERASE TMTC4"/>
    <property type="match status" value="1"/>
</dbReference>